<keyword evidence="6 7" id="KW-0012">Acyltransferase</keyword>
<organism evidence="7 8">
    <name type="scientific">Labrys neptuniae</name>
    <dbReference type="NCBI Taxonomy" id="376174"/>
    <lineage>
        <taxon>Bacteria</taxon>
        <taxon>Pseudomonadati</taxon>
        <taxon>Pseudomonadota</taxon>
        <taxon>Alphaproteobacteria</taxon>
        <taxon>Hyphomicrobiales</taxon>
        <taxon>Xanthobacteraceae</taxon>
        <taxon>Labrys</taxon>
    </lineage>
</organism>
<evidence type="ECO:0000256" key="2">
    <source>
        <dbReference type="ARBA" id="ARBA00022475"/>
    </source>
</evidence>
<dbReference type="RefSeq" id="WP_311932896.1">
    <property type="nucleotide sequence ID" value="NZ_JAVSCS010000002.1"/>
</dbReference>
<dbReference type="EMBL" id="JBFNQD010000006">
    <property type="protein sequence ID" value="MEW9307701.1"/>
    <property type="molecule type" value="Genomic_DNA"/>
</dbReference>
<keyword evidence="8" id="KW-1185">Reference proteome</keyword>
<evidence type="ECO:0000256" key="5">
    <source>
        <dbReference type="ARBA" id="ARBA00023136"/>
    </source>
</evidence>
<comment type="caution">
    <text evidence="7">The sequence shown here is derived from an EMBL/GenBank/DDBJ whole genome shotgun (WGS) entry which is preliminary data.</text>
</comment>
<dbReference type="Proteomes" id="UP001555786">
    <property type="component" value="Unassembled WGS sequence"/>
</dbReference>
<evidence type="ECO:0000256" key="4">
    <source>
        <dbReference type="ARBA" id="ARBA00022679"/>
    </source>
</evidence>
<dbReference type="PANTHER" id="PTHR30606:SF9">
    <property type="entry name" value="LIPID A BIOSYNTHESIS LAUROYLTRANSFERASE"/>
    <property type="match status" value="1"/>
</dbReference>
<dbReference type="PANTHER" id="PTHR30606">
    <property type="entry name" value="LIPID A BIOSYNTHESIS LAUROYL ACYLTRANSFERASE"/>
    <property type="match status" value="1"/>
</dbReference>
<dbReference type="CDD" id="cd07984">
    <property type="entry name" value="LPLAT_LABLAT-like"/>
    <property type="match status" value="1"/>
</dbReference>
<name>A0ABV3PQE4_9HYPH</name>
<evidence type="ECO:0000313" key="8">
    <source>
        <dbReference type="Proteomes" id="UP001555786"/>
    </source>
</evidence>
<dbReference type="GO" id="GO:0016746">
    <property type="term" value="F:acyltransferase activity"/>
    <property type="evidence" value="ECO:0007669"/>
    <property type="project" value="UniProtKB-KW"/>
</dbReference>
<evidence type="ECO:0000256" key="1">
    <source>
        <dbReference type="ARBA" id="ARBA00004533"/>
    </source>
</evidence>
<dbReference type="InterPro" id="IPR004960">
    <property type="entry name" value="LipA_acyltrans"/>
</dbReference>
<evidence type="ECO:0000256" key="6">
    <source>
        <dbReference type="ARBA" id="ARBA00023315"/>
    </source>
</evidence>
<sequence length="301" mass="33698">MSDISNVIPSETGRSWRNTKHAAEYILLRGLVGLLHLLPLDFGSWAMGSLWRLVAPRLRRHERALQHLAAAYPAKSAAEIDALARAMWMDLGRTFAESLMVDRIVKAGRVEDASGPLIEAVKASGKGVVFVSLHTGNWELVVIPTVTNGIKVAGVYQRMKNPKVDDYVALVRRDRYPRGLFVKGADTGKKLLRIVRGGGAIALLADLRDRNGLSVPFFDRPAPSTTFPALLARGSDALLVAARVIRTRGVRFRIEAEILDMPRTADRNADIDAATHQIHRLFEKWVREYPEQWMWAHRRWG</sequence>
<keyword evidence="5" id="KW-0472">Membrane</keyword>
<evidence type="ECO:0000313" key="7">
    <source>
        <dbReference type="EMBL" id="MEW9307701.1"/>
    </source>
</evidence>
<accession>A0ABV3PQE4</accession>
<protein>
    <submittedName>
        <fullName evidence="7">Lauroyl acyltransferase</fullName>
    </submittedName>
</protein>
<gene>
    <name evidence="7" type="ORF">ABXS05_19260</name>
</gene>
<keyword evidence="2" id="KW-1003">Cell membrane</keyword>
<reference evidence="7 8" key="1">
    <citation type="submission" date="2024-07" db="EMBL/GenBank/DDBJ databases">
        <title>Description of Labrys sedimenti sp. nov., isolated from a diclofenac-degrading enrichment culture.</title>
        <authorList>
            <person name="Tancsics A."/>
            <person name="Csepanyi A."/>
        </authorList>
    </citation>
    <scope>NUCLEOTIDE SEQUENCE [LARGE SCALE GENOMIC DNA]</scope>
    <source>
        <strain evidence="7 8">LMG 23578</strain>
    </source>
</reference>
<keyword evidence="4" id="KW-0808">Transferase</keyword>
<evidence type="ECO:0000256" key="3">
    <source>
        <dbReference type="ARBA" id="ARBA00022519"/>
    </source>
</evidence>
<keyword evidence="3" id="KW-0997">Cell inner membrane</keyword>
<comment type="subcellular location">
    <subcellularLocation>
        <location evidence="1">Cell inner membrane</location>
    </subcellularLocation>
</comment>
<dbReference type="Pfam" id="PF03279">
    <property type="entry name" value="Lip_A_acyltrans"/>
    <property type="match status" value="1"/>
</dbReference>
<proteinExistence type="predicted"/>